<dbReference type="InterPro" id="IPR021109">
    <property type="entry name" value="Peptidase_aspartic_dom_sf"/>
</dbReference>
<evidence type="ECO:0008006" key="3">
    <source>
        <dbReference type="Google" id="ProtNLM"/>
    </source>
</evidence>
<protein>
    <recommendedName>
        <fullName evidence="3">Reverse transcriptase domain-containing protein</fullName>
    </recommendedName>
</protein>
<dbReference type="EMBL" id="BKCJ010008033">
    <property type="protein sequence ID" value="GEU80214.1"/>
    <property type="molecule type" value="Genomic_DNA"/>
</dbReference>
<name>A0A6L2N6R5_TANCI</name>
<dbReference type="PANTHER" id="PTHR33067:SF35">
    <property type="entry name" value="ASPARTIC PEPTIDASE DDI1-TYPE DOMAIN-CONTAINING PROTEIN"/>
    <property type="match status" value="1"/>
</dbReference>
<dbReference type="CDD" id="cd00303">
    <property type="entry name" value="retropepsin_like"/>
    <property type="match status" value="1"/>
</dbReference>
<sequence>MSTCRISQCSGVPGRAPSMSTCRISQCSGVPGRAPSMSTSRISQCSGVPGRAPIISNMSKNGTKEKSTRASPATTTTTTTLVTNAQLKALIDQGVADALAARNADRSMNGDDSHNSGKGVMGLIQCFEKRETVFHTATVQSHKTLKKMMTNKYCTRGEIKKLEIEMWNLKVKGTNVDAIEFATELMDKKINNKRKLDNNNQVQQQPPKKQGVAIAYTARSGERKEISHCSSVPGRAPSMSTCRISQCSGVPGRASSINTCRISQCSGVPGRAPIMSTCPLSQCSGVLGRALVLLYKLPSKEKDPRSFTIPCHVGDLHINNTLADLGANISLMPYVMYEKLGPGEPKPTRMSLELADRSIQYPRGIVENVLIKVNKFVVPIDFVILDMHEDSRILIILGRRFLATAQAMIDVFNKKTTLRVGDDEMIFDMEQSMKRPPSEDEKCYSKDELDDNIHERTQELLEKDQLDSFLLRYQERGVNQMDLDICSPAKLNEGEPWYADYVSYIIGKVVPTKWSPEGRKRAIEITDKNGFSFKVNGQRLRKYFEGNIDKENKEIGELKDEATECLPGDKSNLKTSL</sequence>
<organism evidence="2">
    <name type="scientific">Tanacetum cinerariifolium</name>
    <name type="common">Dalmatian daisy</name>
    <name type="synonym">Chrysanthemum cinerariifolium</name>
    <dbReference type="NCBI Taxonomy" id="118510"/>
    <lineage>
        <taxon>Eukaryota</taxon>
        <taxon>Viridiplantae</taxon>
        <taxon>Streptophyta</taxon>
        <taxon>Embryophyta</taxon>
        <taxon>Tracheophyta</taxon>
        <taxon>Spermatophyta</taxon>
        <taxon>Magnoliopsida</taxon>
        <taxon>eudicotyledons</taxon>
        <taxon>Gunneridae</taxon>
        <taxon>Pentapetalae</taxon>
        <taxon>asterids</taxon>
        <taxon>campanulids</taxon>
        <taxon>Asterales</taxon>
        <taxon>Asteraceae</taxon>
        <taxon>Asteroideae</taxon>
        <taxon>Anthemideae</taxon>
        <taxon>Anthemidinae</taxon>
        <taxon>Tanacetum</taxon>
    </lineage>
</organism>
<dbReference type="AlphaFoldDB" id="A0A6L2N6R5"/>
<evidence type="ECO:0000256" key="1">
    <source>
        <dbReference type="SAM" id="MobiDB-lite"/>
    </source>
</evidence>
<feature type="region of interest" description="Disordered" evidence="1">
    <location>
        <begin position="33"/>
        <end position="75"/>
    </location>
</feature>
<reference evidence="2" key="1">
    <citation type="journal article" date="2019" name="Sci. Rep.">
        <title>Draft genome of Tanacetum cinerariifolium, the natural source of mosquito coil.</title>
        <authorList>
            <person name="Yamashiro T."/>
            <person name="Shiraishi A."/>
            <person name="Satake H."/>
            <person name="Nakayama K."/>
        </authorList>
    </citation>
    <scope>NUCLEOTIDE SEQUENCE</scope>
</reference>
<dbReference type="Gene3D" id="2.40.70.10">
    <property type="entry name" value="Acid Proteases"/>
    <property type="match status" value="1"/>
</dbReference>
<evidence type="ECO:0000313" key="2">
    <source>
        <dbReference type="EMBL" id="GEU80214.1"/>
    </source>
</evidence>
<dbReference type="PANTHER" id="PTHR33067">
    <property type="entry name" value="RNA-DIRECTED DNA POLYMERASE-RELATED"/>
    <property type="match status" value="1"/>
</dbReference>
<proteinExistence type="predicted"/>
<gene>
    <name evidence="2" type="ORF">Tci_052192</name>
</gene>
<comment type="caution">
    <text evidence="2">The sequence shown here is derived from an EMBL/GenBank/DDBJ whole genome shotgun (WGS) entry which is preliminary data.</text>
</comment>
<accession>A0A6L2N6R5</accession>
<feature type="compositionally biased region" description="Polar residues" evidence="1">
    <location>
        <begin position="36"/>
        <end position="46"/>
    </location>
</feature>